<accession>A0A1T5DJB6</accession>
<keyword evidence="5" id="KW-0969">Cilium</keyword>
<protein>
    <submittedName>
        <fullName evidence="5">Flagellar basal-body rod protein FlgG</fullName>
    </submittedName>
</protein>
<dbReference type="Pfam" id="PF22692">
    <property type="entry name" value="LlgE_F_G_D1"/>
    <property type="match status" value="1"/>
</dbReference>
<dbReference type="GO" id="GO:0071978">
    <property type="term" value="P:bacterial-type flagellum-dependent swarming motility"/>
    <property type="evidence" value="ECO:0007669"/>
    <property type="project" value="TreeGrafter"/>
</dbReference>
<evidence type="ECO:0000256" key="1">
    <source>
        <dbReference type="ARBA" id="ARBA00009677"/>
    </source>
</evidence>
<evidence type="ECO:0000259" key="4">
    <source>
        <dbReference type="Pfam" id="PF22692"/>
    </source>
</evidence>
<dbReference type="Proteomes" id="UP000243406">
    <property type="component" value="Unassembled WGS sequence"/>
</dbReference>
<dbReference type="GO" id="GO:0009288">
    <property type="term" value="C:bacterial-type flagellum"/>
    <property type="evidence" value="ECO:0007669"/>
    <property type="project" value="TreeGrafter"/>
</dbReference>
<dbReference type="SUPFAM" id="SSF117143">
    <property type="entry name" value="Flagellar hook protein flgE"/>
    <property type="match status" value="1"/>
</dbReference>
<dbReference type="EMBL" id="FUYN01000010">
    <property type="protein sequence ID" value="SKB71824.1"/>
    <property type="molecule type" value="Genomic_DNA"/>
</dbReference>
<dbReference type="OrthoDB" id="9800375at2"/>
<keyword evidence="5" id="KW-0966">Cell projection</keyword>
<dbReference type="InterPro" id="IPR053967">
    <property type="entry name" value="LlgE_F_G-like_D1"/>
</dbReference>
<organism evidence="5 6">
    <name type="scientific">Acetoanaerobium noterae</name>
    <dbReference type="NCBI Taxonomy" id="745369"/>
    <lineage>
        <taxon>Bacteria</taxon>
        <taxon>Bacillati</taxon>
        <taxon>Bacillota</taxon>
        <taxon>Clostridia</taxon>
        <taxon>Peptostreptococcales</taxon>
        <taxon>Filifactoraceae</taxon>
        <taxon>Acetoanaerobium</taxon>
    </lineage>
</organism>
<dbReference type="InterPro" id="IPR001444">
    <property type="entry name" value="Flag_bb_rod_N"/>
</dbReference>
<feature type="domain" description="Flagellar basal body rod protein N-terminal" evidence="2">
    <location>
        <begin position="5"/>
        <end position="35"/>
    </location>
</feature>
<evidence type="ECO:0000259" key="3">
    <source>
        <dbReference type="Pfam" id="PF06429"/>
    </source>
</evidence>
<name>A0A1T5DJB6_9FIRM</name>
<dbReference type="Pfam" id="PF00460">
    <property type="entry name" value="Flg_bb_rod"/>
    <property type="match status" value="1"/>
</dbReference>
<feature type="domain" description="Flagellar hook protein FlgE/F/G-like D1" evidence="4">
    <location>
        <begin position="206"/>
        <end position="273"/>
    </location>
</feature>
<dbReference type="AlphaFoldDB" id="A0A1T5DJB6"/>
<dbReference type="PANTHER" id="PTHR30435">
    <property type="entry name" value="FLAGELLAR PROTEIN"/>
    <property type="match status" value="1"/>
</dbReference>
<feature type="domain" description="Flagellar basal-body/hook protein C-terminal" evidence="3">
    <location>
        <begin position="324"/>
        <end position="367"/>
    </location>
</feature>
<evidence type="ECO:0000313" key="5">
    <source>
        <dbReference type="EMBL" id="SKB71824.1"/>
    </source>
</evidence>
<dbReference type="InterPro" id="IPR010930">
    <property type="entry name" value="Flg_bb/hook_C_dom"/>
</dbReference>
<dbReference type="RefSeq" id="WP_079590676.1">
    <property type="nucleotide sequence ID" value="NZ_FUYN01000010.1"/>
</dbReference>
<keyword evidence="6" id="KW-1185">Reference proteome</keyword>
<keyword evidence="5" id="KW-0282">Flagellum</keyword>
<dbReference type="PANTHER" id="PTHR30435:SF19">
    <property type="entry name" value="FLAGELLAR BASAL-BODY ROD PROTEIN FLGG"/>
    <property type="match status" value="1"/>
</dbReference>
<reference evidence="6" key="1">
    <citation type="submission" date="2017-02" db="EMBL/GenBank/DDBJ databases">
        <authorList>
            <person name="Varghese N."/>
            <person name="Submissions S."/>
        </authorList>
    </citation>
    <scope>NUCLEOTIDE SEQUENCE [LARGE SCALE GENOMIC DNA]</scope>
    <source>
        <strain evidence="6">ATCC 35199</strain>
    </source>
</reference>
<evidence type="ECO:0000259" key="2">
    <source>
        <dbReference type="Pfam" id="PF00460"/>
    </source>
</evidence>
<proteinExistence type="inferred from homology"/>
<dbReference type="InterPro" id="IPR037925">
    <property type="entry name" value="FlgE/F/G-like"/>
</dbReference>
<sequence>MFRGIYTATNGMRTDSKRIDVITSNIANSQTTAFKKDVLVTESFPEQLMVKLNGVENNLRPTRQLVNVDPPADFQTNDSIVSIEITSGYLRMEDRHGIGYHKSAKITRDEEGYLRTALRDSDSNTHAKFGAYLLDVNGNPISAPDGAITLLPNGILQAGGQDVARIITAVNAQVIGTMNGGALADRSMINFNQGNLDPTENPLHVAIEGKGFFKILDMQDNQVKYSRNGGFSINPEGILVDYSGNVVLSASDNEITVPEGASKIDIDKFGNIVATIDGEPEEIDTLGVVNIANTESMIKQGESYLTMADGIEADETEFDGQVLQGYLEGSNVDIISEMAEMINLLRGYESGQKVIRSYDDIMSKAANEIGKI</sequence>
<comment type="similarity">
    <text evidence="1">Belongs to the flagella basal body rod proteins family.</text>
</comment>
<dbReference type="Pfam" id="PF06429">
    <property type="entry name" value="Flg_bbr_C"/>
    <property type="match status" value="1"/>
</dbReference>
<gene>
    <name evidence="5" type="ORF">SAMN02745120_0016</name>
</gene>
<evidence type="ECO:0000313" key="6">
    <source>
        <dbReference type="Proteomes" id="UP000243406"/>
    </source>
</evidence>